<evidence type="ECO:0000313" key="2">
    <source>
        <dbReference type="Proteomes" id="UP000091857"/>
    </source>
</evidence>
<organism evidence="1 2">
    <name type="scientific">Manihot esculenta</name>
    <name type="common">Cassava</name>
    <name type="synonym">Jatropha manihot</name>
    <dbReference type="NCBI Taxonomy" id="3983"/>
    <lineage>
        <taxon>Eukaryota</taxon>
        <taxon>Viridiplantae</taxon>
        <taxon>Streptophyta</taxon>
        <taxon>Embryophyta</taxon>
        <taxon>Tracheophyta</taxon>
        <taxon>Spermatophyta</taxon>
        <taxon>Magnoliopsida</taxon>
        <taxon>eudicotyledons</taxon>
        <taxon>Gunneridae</taxon>
        <taxon>Pentapetalae</taxon>
        <taxon>rosids</taxon>
        <taxon>fabids</taxon>
        <taxon>Malpighiales</taxon>
        <taxon>Euphorbiaceae</taxon>
        <taxon>Crotonoideae</taxon>
        <taxon>Manihoteae</taxon>
        <taxon>Manihot</taxon>
    </lineage>
</organism>
<reference evidence="2" key="1">
    <citation type="journal article" date="2016" name="Nat. Biotechnol.">
        <title>Sequencing wild and cultivated cassava and related species reveals extensive interspecific hybridization and genetic diversity.</title>
        <authorList>
            <person name="Bredeson J.V."/>
            <person name="Lyons J.B."/>
            <person name="Prochnik S.E."/>
            <person name="Wu G.A."/>
            <person name="Ha C.M."/>
            <person name="Edsinger-Gonzales E."/>
            <person name="Grimwood J."/>
            <person name="Schmutz J."/>
            <person name="Rabbi I.Y."/>
            <person name="Egesi C."/>
            <person name="Nauluvula P."/>
            <person name="Lebot V."/>
            <person name="Ndunguru J."/>
            <person name="Mkamilo G."/>
            <person name="Bart R.S."/>
            <person name="Setter T.L."/>
            <person name="Gleadow R.M."/>
            <person name="Kulakow P."/>
            <person name="Ferguson M.E."/>
            <person name="Rounsley S."/>
            <person name="Rokhsar D.S."/>
        </authorList>
    </citation>
    <scope>NUCLEOTIDE SEQUENCE [LARGE SCALE GENOMIC DNA]</scope>
    <source>
        <strain evidence="2">cv. AM560-2</strain>
    </source>
</reference>
<name>A0ACB7GEB5_MANES</name>
<dbReference type="EMBL" id="CM004400">
    <property type="protein sequence ID" value="KAG8638672.1"/>
    <property type="molecule type" value="Genomic_DNA"/>
</dbReference>
<protein>
    <submittedName>
        <fullName evidence="1">Uncharacterized protein</fullName>
    </submittedName>
</protein>
<gene>
    <name evidence="1" type="ORF">MANES_14G051901v8</name>
</gene>
<evidence type="ECO:0000313" key="1">
    <source>
        <dbReference type="EMBL" id="KAG8638672.1"/>
    </source>
</evidence>
<comment type="caution">
    <text evidence="1">The sequence shown here is derived from an EMBL/GenBank/DDBJ whole genome shotgun (WGS) entry which is preliminary data.</text>
</comment>
<sequence length="534" mass="59447">MNNNNPAKSLGAPSAVANSGAITQSTPLNNQSPHLLSQSQPQTQGGSAFPGHFQLSEPQAQVLGHSQHAQAAHAHFQAQIHSTNRSIAQLQNPNPSNAGVPSPSVSTPGTASAKRANQKPPSRPPGGSSNSNTASLFKTMELTPAVRRKKQKLPEKQIPDKVAAILPESALYTQLLEFEARVDAAMTRKKMDIQESLKTPPRICKTLRVYIFNTFENQMQGEKNSAEPPSWSLKIFGKILEDGKDPVLAGMPQKPYPKFSSYFKRITIYLDQSLYPDNHVILWESARSPVLNEGFEVKRKGDKEFTAMIRLEMNYVPEKFKLSPALSEVLGIEVETRSRILVAIWHYVKTRKLQIPNDPSFFMCDPPLKKLFGEEKMKFTMVSQKISHHLTPPQPIHLEHRVKLSGNCPAGTTCYDIVVDGPFPLQKDLAAFLASTEKNKEIDACDQLICDSIKKIHEHRRRRSFFLGFSQCPAEFINSLIASQSKDLKLVAGDASHSAEKERRSYFYNQPWVEDAVIRYLNRKSAGSDAPGSI</sequence>
<proteinExistence type="predicted"/>
<dbReference type="Proteomes" id="UP000091857">
    <property type="component" value="Chromosome 14"/>
</dbReference>
<accession>A0ACB7GEB5</accession>
<keyword evidence="2" id="KW-1185">Reference proteome</keyword>